<sequence>MIRPLMLAALLMAPPALAENAAEKQQRCEIQAGIVRQAVDLRAKRKSQKRTTRKIIRSDAIAGTKYESNVDVLAQWVFGLPDDQLSDDAVTAFETACNQYQQ</sequence>
<evidence type="ECO:0000256" key="1">
    <source>
        <dbReference type="SAM" id="SignalP"/>
    </source>
</evidence>
<keyword evidence="1" id="KW-0732">Signal</keyword>
<proteinExistence type="predicted"/>
<comment type="caution">
    <text evidence="2">The sequence shown here is derived from an EMBL/GenBank/DDBJ whole genome shotgun (WGS) entry which is preliminary data.</text>
</comment>
<organism evidence="2 3">
    <name type="scientific">Thalassovita aquimarina</name>
    <dbReference type="NCBI Taxonomy" id="2785917"/>
    <lineage>
        <taxon>Bacteria</taxon>
        <taxon>Pseudomonadati</taxon>
        <taxon>Pseudomonadota</taxon>
        <taxon>Alphaproteobacteria</taxon>
        <taxon>Rhodobacterales</taxon>
        <taxon>Roseobacteraceae</taxon>
        <taxon>Thalassovita</taxon>
    </lineage>
</organism>
<dbReference type="EMBL" id="JADMKU010000008">
    <property type="protein sequence ID" value="MBR9651618.1"/>
    <property type="molecule type" value="Genomic_DNA"/>
</dbReference>
<dbReference type="RefSeq" id="WP_212701135.1">
    <property type="nucleotide sequence ID" value="NZ_JADMKU010000008.1"/>
</dbReference>
<name>A0ABS5HSQ7_9RHOB</name>
<dbReference type="Proteomes" id="UP001195941">
    <property type="component" value="Unassembled WGS sequence"/>
</dbReference>
<gene>
    <name evidence="2" type="ORF">IT775_10840</name>
</gene>
<feature type="signal peptide" evidence="1">
    <location>
        <begin position="1"/>
        <end position="18"/>
    </location>
</feature>
<evidence type="ECO:0000313" key="3">
    <source>
        <dbReference type="Proteomes" id="UP001195941"/>
    </source>
</evidence>
<feature type="chain" id="PRO_5046153059" evidence="1">
    <location>
        <begin position="19"/>
        <end position="102"/>
    </location>
</feature>
<protein>
    <submittedName>
        <fullName evidence="2">Uncharacterized protein</fullName>
    </submittedName>
</protein>
<evidence type="ECO:0000313" key="2">
    <source>
        <dbReference type="EMBL" id="MBR9651618.1"/>
    </source>
</evidence>
<keyword evidence="3" id="KW-1185">Reference proteome</keyword>
<accession>A0ABS5HSQ7</accession>
<reference evidence="2 3" key="1">
    <citation type="journal article" date="2021" name="Arch. Microbiol.">
        <title>Thalassobius aquimarinus sp. nov., isolated from the Sea of Japan seashore.</title>
        <authorList>
            <person name="Kurilenko V.V."/>
            <person name="Romanenko L.A."/>
            <person name="Chernysheva N.Y."/>
            <person name="Velansky P.V."/>
            <person name="Tekutyeva L.A."/>
            <person name="Isaeva M.P."/>
            <person name="Mikhailov V.V."/>
        </authorList>
    </citation>
    <scope>NUCLEOTIDE SEQUENCE [LARGE SCALE GENOMIC DNA]</scope>
    <source>
        <strain evidence="2 3">KMM 8518</strain>
    </source>
</reference>